<reference evidence="1" key="1">
    <citation type="submission" date="2021-03" db="EMBL/GenBank/DDBJ databases">
        <title>Draft genome sequence of rust myrtle Austropuccinia psidii MF-1, a brazilian biotype.</title>
        <authorList>
            <person name="Quecine M.C."/>
            <person name="Pachon D.M.R."/>
            <person name="Bonatelli M.L."/>
            <person name="Correr F.H."/>
            <person name="Franceschini L.M."/>
            <person name="Leite T.F."/>
            <person name="Margarido G.R.A."/>
            <person name="Almeida C.A."/>
            <person name="Ferrarezi J.A."/>
            <person name="Labate C.A."/>
        </authorList>
    </citation>
    <scope>NUCLEOTIDE SEQUENCE</scope>
    <source>
        <strain evidence="1">MF-1</strain>
    </source>
</reference>
<dbReference type="EMBL" id="AVOT02008728">
    <property type="protein sequence ID" value="MBW0486606.1"/>
    <property type="molecule type" value="Genomic_DNA"/>
</dbReference>
<sequence>MPRPSTPLTEEKISMKEGLTPFLGENLISAADIPKLEERPTLSGEGKYNHITLIRTIDIIQEDFCIADEIIVGNYTTFSPELQRKGIER</sequence>
<dbReference type="OrthoDB" id="10263628at2759"/>
<comment type="caution">
    <text evidence="1">The sequence shown here is derived from an EMBL/GenBank/DDBJ whole genome shotgun (WGS) entry which is preliminary data.</text>
</comment>
<evidence type="ECO:0000313" key="2">
    <source>
        <dbReference type="Proteomes" id="UP000765509"/>
    </source>
</evidence>
<dbReference type="AlphaFoldDB" id="A0A9Q3CQ71"/>
<gene>
    <name evidence="1" type="ORF">O181_026321</name>
</gene>
<keyword evidence="2" id="KW-1185">Reference proteome</keyword>
<dbReference type="Proteomes" id="UP000765509">
    <property type="component" value="Unassembled WGS sequence"/>
</dbReference>
<organism evidence="1 2">
    <name type="scientific">Austropuccinia psidii MF-1</name>
    <dbReference type="NCBI Taxonomy" id="1389203"/>
    <lineage>
        <taxon>Eukaryota</taxon>
        <taxon>Fungi</taxon>
        <taxon>Dikarya</taxon>
        <taxon>Basidiomycota</taxon>
        <taxon>Pucciniomycotina</taxon>
        <taxon>Pucciniomycetes</taxon>
        <taxon>Pucciniales</taxon>
        <taxon>Sphaerophragmiaceae</taxon>
        <taxon>Austropuccinia</taxon>
    </lineage>
</organism>
<protein>
    <submittedName>
        <fullName evidence="1">Uncharacterized protein</fullName>
    </submittedName>
</protein>
<accession>A0A9Q3CQ71</accession>
<proteinExistence type="predicted"/>
<evidence type="ECO:0000313" key="1">
    <source>
        <dbReference type="EMBL" id="MBW0486606.1"/>
    </source>
</evidence>
<name>A0A9Q3CQ71_9BASI</name>